<dbReference type="GeneID" id="97013382"/>
<dbReference type="InterPro" id="IPR003680">
    <property type="entry name" value="Flavodoxin_fold"/>
</dbReference>
<dbReference type="EMBL" id="JAUJGC010000014">
    <property type="protein sequence ID" value="MDN5269252.1"/>
    <property type="molecule type" value="Genomic_DNA"/>
</dbReference>
<keyword evidence="1" id="KW-0472">Membrane</keyword>
<feature type="domain" description="Flavodoxin-like fold" evidence="2">
    <location>
        <begin position="9"/>
        <end position="80"/>
    </location>
</feature>
<evidence type="ECO:0000259" key="2">
    <source>
        <dbReference type="Pfam" id="PF02525"/>
    </source>
</evidence>
<gene>
    <name evidence="3" type="ORF">QY913_03620</name>
</gene>
<name>A0AAW7QEZ6_STRVE</name>
<protein>
    <submittedName>
        <fullName evidence="3">NAD(P)H-dependent oxidoreductase</fullName>
    </submittedName>
</protein>
<evidence type="ECO:0000313" key="3">
    <source>
        <dbReference type="EMBL" id="MDN5269252.1"/>
    </source>
</evidence>
<feature type="transmembrane region" description="Helical" evidence="1">
    <location>
        <begin position="20"/>
        <end position="37"/>
    </location>
</feature>
<proteinExistence type="predicted"/>
<dbReference type="RefSeq" id="WP_232009699.1">
    <property type="nucleotide sequence ID" value="NZ_CABMFU010000001.1"/>
</dbReference>
<dbReference type="SUPFAM" id="SSF52218">
    <property type="entry name" value="Flavoproteins"/>
    <property type="match status" value="1"/>
</dbReference>
<evidence type="ECO:0000313" key="4">
    <source>
        <dbReference type="Proteomes" id="UP001172310"/>
    </source>
</evidence>
<evidence type="ECO:0000256" key="1">
    <source>
        <dbReference type="SAM" id="Phobius"/>
    </source>
</evidence>
<dbReference type="InterPro" id="IPR029039">
    <property type="entry name" value="Flavoprotein-like_sf"/>
</dbReference>
<dbReference type="AlphaFoldDB" id="A0AAW7QEZ6"/>
<dbReference type="Gene3D" id="3.40.50.360">
    <property type="match status" value="1"/>
</dbReference>
<accession>A0AAW7QEZ6</accession>
<dbReference type="Proteomes" id="UP001172310">
    <property type="component" value="Unassembled WGS sequence"/>
</dbReference>
<comment type="caution">
    <text evidence="3">The sequence shown here is derived from an EMBL/GenBank/DDBJ whole genome shotgun (WGS) entry which is preliminary data.</text>
</comment>
<keyword evidence="1" id="KW-0812">Transmembrane</keyword>
<dbReference type="Pfam" id="PF02525">
    <property type="entry name" value="Flavodoxin_2"/>
    <property type="match status" value="1"/>
</dbReference>
<organism evidence="3 4">
    <name type="scientific">Streptococcus vestibularis</name>
    <dbReference type="NCBI Taxonomy" id="1343"/>
    <lineage>
        <taxon>Bacteria</taxon>
        <taxon>Bacillati</taxon>
        <taxon>Bacillota</taxon>
        <taxon>Bacilli</taxon>
        <taxon>Lactobacillales</taxon>
        <taxon>Streptococcaceae</taxon>
        <taxon>Streptococcus</taxon>
    </lineage>
</organism>
<keyword evidence="1" id="KW-1133">Transmembrane helix</keyword>
<reference evidence="3" key="1">
    <citation type="submission" date="2023-07" db="EMBL/GenBank/DDBJ databases">
        <title>SVep1, a Temperate Phage of Human Oral Commensal Streptococcus vestibularis.</title>
        <authorList>
            <person name="Wu M."/>
            <person name="Zhu Y."/>
            <person name="Li Y."/>
        </authorList>
    </citation>
    <scope>NUCLEOTIDE SEQUENCE</scope>
    <source>
        <strain evidence="3">SVE8</strain>
    </source>
</reference>
<sequence>MYRRRDLAHDIDMKVYRDLLIWTVHLIFIFLTWRSGMPAILKGYIERVFVAGFAYDNTVRGLKGRLGDTVRIITTHNTPKIFSFCARPH</sequence>